<accession>Q39L75</accession>
<dbReference type="CDD" id="cd16961">
    <property type="entry name" value="RMtype1_S_TRD-CR_like"/>
    <property type="match status" value="1"/>
</dbReference>
<dbReference type="InterPro" id="IPR044946">
    <property type="entry name" value="Restrct_endonuc_typeI_TRD_sf"/>
</dbReference>
<sequence>MPIVSEKPLIEILSPGEQHDRFDINYYLPEFIHAERYIENCDVELTTLGDVMTNDASYGVLPPSSCYLEEGGIPLVRSSNLSNNGIDYESAVRVPSEWISSERARIKDNDVLISIKGARAFFDMCVASDKTSDAIVNGSIFRFQCKERYDPNFVVLWLLSSPIQSMVFRERTNLGISYISQDILKSIPFPEIEKNKQQLILRGYNAAIEMRDEMISSLNEVVRAKSLAKKTIDKIYRDRLGMEEPVTPVLKVRAVDSSMIQDRLDWKTYDPNLISDADKLAKDFSEKTFVKDVAVIKDHIQACNGLF</sequence>
<dbReference type="SUPFAM" id="SSF116734">
    <property type="entry name" value="DNA methylase specificity domain"/>
    <property type="match status" value="1"/>
</dbReference>
<dbReference type="AlphaFoldDB" id="Q39L75"/>
<dbReference type="Gene3D" id="3.90.220.20">
    <property type="entry name" value="DNA methylase specificity domains"/>
    <property type="match status" value="1"/>
</dbReference>
<dbReference type="Proteomes" id="UP000002705">
    <property type="component" value="Chromosome 1"/>
</dbReference>
<evidence type="ECO:0008006" key="5">
    <source>
        <dbReference type="Google" id="ProtNLM"/>
    </source>
</evidence>
<dbReference type="InterPro" id="IPR052021">
    <property type="entry name" value="Type-I_RS_S_subunit"/>
</dbReference>
<evidence type="ECO:0000256" key="1">
    <source>
        <dbReference type="ARBA" id="ARBA00022747"/>
    </source>
</evidence>
<dbReference type="RefSeq" id="WP_011350432.1">
    <property type="nucleotide sequence ID" value="NC_007510.1"/>
</dbReference>
<dbReference type="HOGENOM" id="CLU_905108_0_0_4"/>
<evidence type="ECO:0000313" key="4">
    <source>
        <dbReference type="Proteomes" id="UP000002705"/>
    </source>
</evidence>
<dbReference type="PANTHER" id="PTHR30408">
    <property type="entry name" value="TYPE-1 RESTRICTION ENZYME ECOKI SPECIFICITY PROTEIN"/>
    <property type="match status" value="1"/>
</dbReference>
<evidence type="ECO:0000313" key="3">
    <source>
        <dbReference type="EMBL" id="ABB06791.1"/>
    </source>
</evidence>
<name>Q39L75_BURL3</name>
<dbReference type="GO" id="GO:0009307">
    <property type="term" value="P:DNA restriction-modification system"/>
    <property type="evidence" value="ECO:0007669"/>
    <property type="project" value="UniProtKB-KW"/>
</dbReference>
<dbReference type="PANTHER" id="PTHR30408:SF12">
    <property type="entry name" value="TYPE I RESTRICTION ENZYME MJAVIII SPECIFICITY SUBUNIT"/>
    <property type="match status" value="1"/>
</dbReference>
<dbReference type="KEGG" id="bur:Bcep18194_A3189"/>
<protein>
    <recommendedName>
        <fullName evidence="5">Type I restriction modification DNA specificity domain-containing protein</fullName>
    </recommendedName>
</protein>
<keyword evidence="4" id="KW-1185">Reference proteome</keyword>
<dbReference type="PATRIC" id="fig|482957.22.peg.8"/>
<dbReference type="GeneID" id="45099695"/>
<gene>
    <name evidence="3" type="ordered locus">Bcep18194_A3189</name>
</gene>
<organism evidence="3 4">
    <name type="scientific">Burkholderia lata (strain ATCC 17760 / DSM 23089 / LMG 22485 / NCIMB 9086 / R18194 / 383)</name>
    <dbReference type="NCBI Taxonomy" id="482957"/>
    <lineage>
        <taxon>Bacteria</taxon>
        <taxon>Pseudomonadati</taxon>
        <taxon>Pseudomonadota</taxon>
        <taxon>Betaproteobacteria</taxon>
        <taxon>Burkholderiales</taxon>
        <taxon>Burkholderiaceae</taxon>
        <taxon>Burkholderia</taxon>
        <taxon>Burkholderia cepacia complex</taxon>
    </lineage>
</organism>
<keyword evidence="2" id="KW-0238">DNA-binding</keyword>
<reference evidence="3" key="1">
    <citation type="submission" date="2009-01" db="EMBL/GenBank/DDBJ databases">
        <title>Complete sequence of chromosome 1 of Burkholderia sp. 383.</title>
        <authorList>
            <consortium name="US DOE Joint Genome Institute"/>
            <person name="Copeland A."/>
            <person name="Lucas S."/>
            <person name="Lapidus A."/>
            <person name="Barry K."/>
            <person name="Detter J.C."/>
            <person name="Glavina T."/>
            <person name="Hammon N."/>
            <person name="Israni S."/>
            <person name="Pitluck S."/>
            <person name="Chain P."/>
            <person name="Malfatti S."/>
            <person name="Shin M."/>
            <person name="Vergez L."/>
            <person name="Schmutz J."/>
            <person name="Larimer F."/>
            <person name="Land M."/>
            <person name="Kyrpides N."/>
            <person name="Lykidis A."/>
            <person name="Richardson P."/>
        </authorList>
    </citation>
    <scope>NUCLEOTIDE SEQUENCE</scope>
    <source>
        <strain evidence="3">383</strain>
    </source>
</reference>
<dbReference type="EMBL" id="CP000151">
    <property type="protein sequence ID" value="ABB06791.1"/>
    <property type="molecule type" value="Genomic_DNA"/>
</dbReference>
<keyword evidence="1" id="KW-0680">Restriction system</keyword>
<proteinExistence type="predicted"/>
<dbReference type="GO" id="GO:0003677">
    <property type="term" value="F:DNA binding"/>
    <property type="evidence" value="ECO:0007669"/>
    <property type="project" value="UniProtKB-KW"/>
</dbReference>
<evidence type="ECO:0000256" key="2">
    <source>
        <dbReference type="ARBA" id="ARBA00023125"/>
    </source>
</evidence>